<dbReference type="Proteomes" id="UP000009138">
    <property type="component" value="Unassembled WGS sequence"/>
</dbReference>
<dbReference type="AlphaFoldDB" id="I1CFK2"/>
<sequence length="321" mass="36813">MKEHSKLYQKYYYSPEFHNVIRCGSDVREYKKAIREVPTVEDNEEFAFDFLEAIFRAVYAFHTSRLDIKEGESTFNSLFIYPFLKAVADAVAMEMAGSRTDFLPGEVNLKAMSEQLKELGNIQDDRDRYMADGIVRLYGYKSLEVVLLETSRHFGCTDKAKICFDHHKGLFGLLAMLKSIADVYHEGTMKTFRCVKVFFVHAAEETLYLWSLRFEPEGPVYELWLEDMLLIRPDIEDKLEALPAFINFFWNFKCLLSESISNISQLKKENAAALVKSRFKAVEFGSLSSMINASILKLTEEEDKAGMSALGPFYSNPSSPC</sequence>
<name>I1CFK2_RHIO9</name>
<dbReference type="OrthoDB" id="10300080at2759"/>
<reference evidence="1 2" key="1">
    <citation type="journal article" date="2009" name="PLoS Genet.">
        <title>Genomic analysis of the basal lineage fungus Rhizopus oryzae reveals a whole-genome duplication.</title>
        <authorList>
            <person name="Ma L.-J."/>
            <person name="Ibrahim A.S."/>
            <person name="Skory C."/>
            <person name="Grabherr M.G."/>
            <person name="Burger G."/>
            <person name="Butler M."/>
            <person name="Elias M."/>
            <person name="Idnurm A."/>
            <person name="Lang B.F."/>
            <person name="Sone T."/>
            <person name="Abe A."/>
            <person name="Calvo S.E."/>
            <person name="Corrochano L.M."/>
            <person name="Engels R."/>
            <person name="Fu J."/>
            <person name="Hansberg W."/>
            <person name="Kim J.-M."/>
            <person name="Kodira C.D."/>
            <person name="Koehrsen M.J."/>
            <person name="Liu B."/>
            <person name="Miranda-Saavedra D."/>
            <person name="O'Leary S."/>
            <person name="Ortiz-Castellanos L."/>
            <person name="Poulter R."/>
            <person name="Rodriguez-Romero J."/>
            <person name="Ruiz-Herrera J."/>
            <person name="Shen Y.-Q."/>
            <person name="Zeng Q."/>
            <person name="Galagan J."/>
            <person name="Birren B.W."/>
            <person name="Cuomo C.A."/>
            <person name="Wickes B.L."/>
        </authorList>
    </citation>
    <scope>NUCLEOTIDE SEQUENCE [LARGE SCALE GENOMIC DNA]</scope>
    <source>
        <strain evidence="2">RA 99-880 / ATCC MYA-4621 / FGSC 9543 / NRRL 43880</strain>
    </source>
</reference>
<dbReference type="EMBL" id="CH476740">
    <property type="protein sequence ID" value="EIE87232.1"/>
    <property type="molecule type" value="Genomic_DNA"/>
</dbReference>
<protein>
    <submittedName>
        <fullName evidence="1">Uncharacterized protein</fullName>
    </submittedName>
</protein>
<gene>
    <name evidence="1" type="ORF">RO3G_11943</name>
</gene>
<evidence type="ECO:0000313" key="2">
    <source>
        <dbReference type="Proteomes" id="UP000009138"/>
    </source>
</evidence>
<dbReference type="eggNOG" id="ENOG502TA37">
    <property type="taxonomic scope" value="Eukaryota"/>
</dbReference>
<dbReference type="InParanoid" id="I1CFK2"/>
<dbReference type="VEuPathDB" id="FungiDB:RO3G_11943"/>
<dbReference type="RefSeq" id="XP_067522628.1">
    <property type="nucleotide sequence ID" value="XM_067666527.1"/>
</dbReference>
<organism evidence="1 2">
    <name type="scientific">Rhizopus delemar (strain RA 99-880 / ATCC MYA-4621 / FGSC 9543 / NRRL 43880)</name>
    <name type="common">Mucormycosis agent</name>
    <name type="synonym">Rhizopus arrhizus var. delemar</name>
    <dbReference type="NCBI Taxonomy" id="246409"/>
    <lineage>
        <taxon>Eukaryota</taxon>
        <taxon>Fungi</taxon>
        <taxon>Fungi incertae sedis</taxon>
        <taxon>Mucoromycota</taxon>
        <taxon>Mucoromycotina</taxon>
        <taxon>Mucoromycetes</taxon>
        <taxon>Mucorales</taxon>
        <taxon>Mucorineae</taxon>
        <taxon>Rhizopodaceae</taxon>
        <taxon>Rhizopus</taxon>
    </lineage>
</organism>
<accession>I1CFK2</accession>
<proteinExistence type="predicted"/>
<evidence type="ECO:0000313" key="1">
    <source>
        <dbReference type="EMBL" id="EIE87232.1"/>
    </source>
</evidence>
<dbReference type="GeneID" id="93618908"/>
<keyword evidence="2" id="KW-1185">Reference proteome</keyword>
<dbReference type="OMA" id="HINQHEK"/>